<dbReference type="RefSeq" id="WP_210116486.1">
    <property type="nucleotide sequence ID" value="NZ_CP054257.1"/>
</dbReference>
<dbReference type="Proteomes" id="UP000671995">
    <property type="component" value="Chromosome"/>
</dbReference>
<dbReference type="AlphaFoldDB" id="A0A975ICC5"/>
<dbReference type="Pfam" id="PF00535">
    <property type="entry name" value="Glycos_transf_2"/>
    <property type="match status" value="1"/>
</dbReference>
<name>A0A975ICC5_9SPIR</name>
<gene>
    <name evidence="2" type="ORF">HRI96_05910</name>
</gene>
<dbReference type="Gene3D" id="3.90.550.10">
    <property type="entry name" value="Spore Coat Polysaccharide Biosynthesis Protein SpsA, Chain A"/>
    <property type="match status" value="1"/>
</dbReference>
<evidence type="ECO:0000313" key="2">
    <source>
        <dbReference type="EMBL" id="QTQ11775.1"/>
    </source>
</evidence>
<organism evidence="2 3">
    <name type="scientific">Treponema parvum</name>
    <dbReference type="NCBI Taxonomy" id="138851"/>
    <lineage>
        <taxon>Bacteria</taxon>
        <taxon>Pseudomonadati</taxon>
        <taxon>Spirochaetota</taxon>
        <taxon>Spirochaetia</taxon>
        <taxon>Spirochaetales</taxon>
        <taxon>Treponemataceae</taxon>
        <taxon>Treponema</taxon>
    </lineage>
</organism>
<dbReference type="InterPro" id="IPR001173">
    <property type="entry name" value="Glyco_trans_2-like"/>
</dbReference>
<dbReference type="InterPro" id="IPR029044">
    <property type="entry name" value="Nucleotide-diphossugar_trans"/>
</dbReference>
<reference evidence="2" key="1">
    <citation type="submission" date="2020-05" db="EMBL/GenBank/DDBJ databases">
        <authorList>
            <person name="Zeng H."/>
            <person name="Chan Y.K."/>
            <person name="Watt R.M."/>
        </authorList>
    </citation>
    <scope>NUCLEOTIDE SEQUENCE</scope>
    <source>
        <strain evidence="2">ATCC 700773</strain>
    </source>
</reference>
<sequence>MNPNDNCLNTSERRENIVISITSYPARFNTLDLCIKSIFNQSVKADKIVLYLDDFVLDSEIPSKIKELCKNGLTIKKIPHNLRSHKKYFFAMHEYTDSIIITFDDDVIYRKNTVKHLLNSYFKYPKCISAMRVHKITYSKNGAAEPYEKWKKEYRKITSPSFLLCATGVGGVLYPPHILPKDTFDTEAIKKHCYKADDIWLKFMELKSAVPVVWKKTRHVHPVEIALHRDTGLNLENVNKNQNDKYIKDMENFTGIHLDDWKSV</sequence>
<proteinExistence type="predicted"/>
<reference evidence="2" key="2">
    <citation type="journal article" date="2021" name="Microbiol. Resour. Announc.">
        <title>Complete Genome Sequences of Three Human Oral Treponema parvum Isolates.</title>
        <authorList>
            <person name="Zeng H."/>
            <person name="Watt R.M."/>
        </authorList>
    </citation>
    <scope>NUCLEOTIDE SEQUENCE</scope>
    <source>
        <strain evidence="2">ATCC 700773</strain>
    </source>
</reference>
<protein>
    <submittedName>
        <fullName evidence="2">Glycosyltransferase</fullName>
    </submittedName>
</protein>
<dbReference type="EMBL" id="CP054257">
    <property type="protein sequence ID" value="QTQ11775.1"/>
    <property type="molecule type" value="Genomic_DNA"/>
</dbReference>
<accession>A0A975ICC5</accession>
<feature type="domain" description="Glycosyltransferase 2-like" evidence="1">
    <location>
        <begin position="26"/>
        <end position="148"/>
    </location>
</feature>
<dbReference type="SUPFAM" id="SSF53448">
    <property type="entry name" value="Nucleotide-diphospho-sugar transferases"/>
    <property type="match status" value="1"/>
</dbReference>
<evidence type="ECO:0000259" key="1">
    <source>
        <dbReference type="Pfam" id="PF00535"/>
    </source>
</evidence>
<evidence type="ECO:0000313" key="3">
    <source>
        <dbReference type="Proteomes" id="UP000671995"/>
    </source>
</evidence>